<feature type="compositionally biased region" description="Pro residues" evidence="1">
    <location>
        <begin position="353"/>
        <end position="367"/>
    </location>
</feature>
<evidence type="ECO:0000256" key="2">
    <source>
        <dbReference type="SAM" id="Phobius"/>
    </source>
</evidence>
<feature type="compositionally biased region" description="Basic and acidic residues" evidence="1">
    <location>
        <begin position="821"/>
        <end position="863"/>
    </location>
</feature>
<feature type="compositionally biased region" description="Low complexity" evidence="1">
    <location>
        <begin position="811"/>
        <end position="820"/>
    </location>
</feature>
<keyword evidence="2" id="KW-0472">Membrane</keyword>
<reference evidence="3" key="1">
    <citation type="submission" date="2022-11" db="EMBL/GenBank/DDBJ databases">
        <authorList>
            <person name="Kikuchi T."/>
        </authorList>
    </citation>
    <scope>NUCLEOTIDE SEQUENCE</scope>
    <source>
        <strain evidence="3">PS1010</strain>
    </source>
</reference>
<evidence type="ECO:0000256" key="1">
    <source>
        <dbReference type="SAM" id="MobiDB-lite"/>
    </source>
</evidence>
<protein>
    <recommendedName>
        <fullName evidence="5">RNA polymerase II-associated factor 1 homolog</fullName>
    </recommendedName>
</protein>
<keyword evidence="2" id="KW-0812">Transmembrane</keyword>
<evidence type="ECO:0000313" key="4">
    <source>
        <dbReference type="Proteomes" id="UP001152747"/>
    </source>
</evidence>
<feature type="region of interest" description="Disordered" evidence="1">
    <location>
        <begin position="635"/>
        <end position="679"/>
    </location>
</feature>
<proteinExistence type="predicted"/>
<feature type="region of interest" description="Disordered" evidence="1">
    <location>
        <begin position="900"/>
        <end position="953"/>
    </location>
</feature>
<feature type="region of interest" description="Disordered" evidence="1">
    <location>
        <begin position="296"/>
        <end position="373"/>
    </location>
</feature>
<dbReference type="Gene3D" id="3.40.50.300">
    <property type="entry name" value="P-loop containing nucleotide triphosphate hydrolases"/>
    <property type="match status" value="1"/>
</dbReference>
<dbReference type="InterPro" id="IPR027417">
    <property type="entry name" value="P-loop_NTPase"/>
</dbReference>
<dbReference type="OrthoDB" id="2386367at2759"/>
<feature type="compositionally biased region" description="Pro residues" evidence="1">
    <location>
        <begin position="300"/>
        <end position="329"/>
    </location>
</feature>
<dbReference type="EMBL" id="CANHGI010000006">
    <property type="protein sequence ID" value="CAI5455141.1"/>
    <property type="molecule type" value="Genomic_DNA"/>
</dbReference>
<dbReference type="SUPFAM" id="SSF52540">
    <property type="entry name" value="P-loop containing nucleoside triphosphate hydrolases"/>
    <property type="match status" value="1"/>
</dbReference>
<gene>
    <name evidence="3" type="ORF">CAMP_LOCUS17778</name>
</gene>
<dbReference type="AlphaFoldDB" id="A0A9P1N8L4"/>
<organism evidence="3 4">
    <name type="scientific">Caenorhabditis angaria</name>
    <dbReference type="NCBI Taxonomy" id="860376"/>
    <lineage>
        <taxon>Eukaryota</taxon>
        <taxon>Metazoa</taxon>
        <taxon>Ecdysozoa</taxon>
        <taxon>Nematoda</taxon>
        <taxon>Chromadorea</taxon>
        <taxon>Rhabditida</taxon>
        <taxon>Rhabditina</taxon>
        <taxon>Rhabditomorpha</taxon>
        <taxon>Rhabditoidea</taxon>
        <taxon>Rhabditidae</taxon>
        <taxon>Peloderinae</taxon>
        <taxon>Caenorhabditis</taxon>
    </lineage>
</organism>
<feature type="transmembrane region" description="Helical" evidence="2">
    <location>
        <begin position="973"/>
        <end position="999"/>
    </location>
</feature>
<dbReference type="Proteomes" id="UP001152747">
    <property type="component" value="Unassembled WGS sequence"/>
</dbReference>
<sequence>MIRSLSGSPLFADMISPESKFVGEALEMRDVRTIFVGAKEDEKKRDNRVTLFLGPSGAEKSELIDFLCNYFYGIDPNRGFRHHIANEKFNAQTPDRPVQCYIFNNTVLPIRPILIDTPGCGDELITYNIPELINRWLLENWKMRIDTIAVVFSDLHRTTSKEEDELQKVLTELPHHVRENIVVFITASDGSRPFEPLLRRFGLSQCPKYTIHTSCLFQKPMEDRLNDEHRRRYWNMSVNQFKSYYDGLKESTPVTISGLPYIDDAIYGASHESGQSSRSSMYSAGQSTIVEVITSNKKLPPVPPPKPKFTPIPPRPPPIPTSPIPPPIQIPKSKTNAEGIPLSPEPIQTKNSTPPPPNFAPPKPPKPQHYETANNSKNTTITTQALTNAMNEQLRQQRTSHYEITESSRLRNDANQHHVEMRQNPNRASYIESRRHSVPDDIRHYADESTPPPVVHDIADRYSTVAYMNHDPYVQTIRTNSPTRNIAVRDAHRLSRENIQIIENTINSSPTDSQSEELRRMYSGRSANSVKPTGDISTRYVYDVNQRSYTSQDHRTSAYVPTHIEKRRWSKSSEPRSETYINDPYYTGSDVVTGYGVIETRNSRTSLHTLTGGAPELVHSENKYDYQQIAPGTHIARDDQQRFSRQDQARRSRHQSEGSRQIHIERRISPERQRKDRLSGDYTHINMQDNPQYRAYPGNPPLPPKQTTQPITRHINGGEVYEDHRTYETYTQINHQNRNGTNSRQQHYPQKYDQVPEDQQNTNHYIIPKSMRGSGSPIQNVPQQQSQHYGQYDAYGQPIYEHHGAAPYGVTEETTTTTTTTRKEEIERKRRKKEEEDRRRKHEEELKRRNENGAGNSDRRESHGQQGQNHDYGYGDYRDAEQGLLEEEYNTRHMKRTVEYPNKNKYRENLDDYGRRIEYPNRNENGRNSNQNQNGNQRGRNEGKGRTVQRTTNSKLTWSGWSPSNYSNPRDCFLNVLCFIIAPIIIISIIIVIIVFVLINSTS</sequence>
<evidence type="ECO:0008006" key="5">
    <source>
        <dbReference type="Google" id="ProtNLM"/>
    </source>
</evidence>
<accession>A0A9P1N8L4</accession>
<feature type="region of interest" description="Disordered" evidence="1">
    <location>
        <begin position="805"/>
        <end position="876"/>
    </location>
</feature>
<feature type="compositionally biased region" description="Low complexity" evidence="1">
    <location>
        <begin position="926"/>
        <end position="938"/>
    </location>
</feature>
<keyword evidence="4" id="KW-1185">Reference proteome</keyword>
<evidence type="ECO:0000313" key="3">
    <source>
        <dbReference type="EMBL" id="CAI5455141.1"/>
    </source>
</evidence>
<keyword evidence="2" id="KW-1133">Transmembrane helix</keyword>
<comment type="caution">
    <text evidence="3">The sequence shown here is derived from an EMBL/GenBank/DDBJ whole genome shotgun (WGS) entry which is preliminary data.</text>
</comment>
<feature type="compositionally biased region" description="Basic and acidic residues" evidence="1">
    <location>
        <begin position="905"/>
        <end position="925"/>
    </location>
</feature>
<name>A0A9P1N8L4_9PELO</name>